<proteinExistence type="inferred from homology"/>
<evidence type="ECO:0000256" key="2">
    <source>
        <dbReference type="ARBA" id="ARBA00004123"/>
    </source>
</evidence>
<dbReference type="GO" id="GO:0006368">
    <property type="term" value="P:transcription elongation by RNA polymerase II"/>
    <property type="evidence" value="ECO:0007669"/>
    <property type="project" value="TreeGrafter"/>
</dbReference>
<keyword evidence="4 10" id="KW-0479">Metal-binding</keyword>
<protein>
    <recommendedName>
        <fullName evidence="10">Transcription elongation factor 1 homolog</fullName>
    </recommendedName>
</protein>
<dbReference type="InterPro" id="IPR007808">
    <property type="entry name" value="Elf1"/>
</dbReference>
<evidence type="ECO:0000256" key="6">
    <source>
        <dbReference type="ARBA" id="ARBA00022833"/>
    </source>
</evidence>
<accession>A0A177WNB0</accession>
<dbReference type="SUPFAM" id="SSF57783">
    <property type="entry name" value="Zinc beta-ribbon"/>
    <property type="match status" value="1"/>
</dbReference>
<gene>
    <name evidence="12" type="ORF">BDEG_24534</name>
</gene>
<evidence type="ECO:0000256" key="7">
    <source>
        <dbReference type="ARBA" id="ARBA00023015"/>
    </source>
</evidence>
<dbReference type="InterPro" id="IPR038567">
    <property type="entry name" value="T_Elf1_sf"/>
</dbReference>
<dbReference type="eggNOG" id="KOG3214">
    <property type="taxonomic scope" value="Eukaryota"/>
</dbReference>
<organism evidence="12 13">
    <name type="scientific">Batrachochytrium dendrobatidis (strain JEL423)</name>
    <dbReference type="NCBI Taxonomy" id="403673"/>
    <lineage>
        <taxon>Eukaryota</taxon>
        <taxon>Fungi</taxon>
        <taxon>Fungi incertae sedis</taxon>
        <taxon>Chytridiomycota</taxon>
        <taxon>Chytridiomycota incertae sedis</taxon>
        <taxon>Chytridiomycetes</taxon>
        <taxon>Rhizophydiales</taxon>
        <taxon>Rhizophydiales incertae sedis</taxon>
        <taxon>Batrachochytrium</taxon>
    </lineage>
</organism>
<feature type="compositionally biased region" description="Acidic residues" evidence="11">
    <location>
        <begin position="99"/>
        <end position="111"/>
    </location>
</feature>
<comment type="function">
    <text evidence="1 10">Transcription elongation factor implicated in the maintenance of proper chromatin structure in actively transcribed regions.</text>
</comment>
<dbReference type="GO" id="GO:0008270">
    <property type="term" value="F:zinc ion binding"/>
    <property type="evidence" value="ECO:0007669"/>
    <property type="project" value="UniProtKB-KW"/>
</dbReference>
<evidence type="ECO:0000256" key="1">
    <source>
        <dbReference type="ARBA" id="ARBA00003357"/>
    </source>
</evidence>
<dbReference type="PANTHER" id="PTHR20934">
    <property type="entry name" value="TRANSCRIPTION ELONGATION FACTOR 1 HOMOLOG"/>
    <property type="match status" value="1"/>
</dbReference>
<dbReference type="OrthoDB" id="445983at2759"/>
<dbReference type="STRING" id="403673.A0A177WNB0"/>
<comment type="subcellular location">
    <subcellularLocation>
        <location evidence="2 10">Nucleus</location>
    </subcellularLocation>
</comment>
<dbReference type="Pfam" id="PF05129">
    <property type="entry name" value="Zn_ribbon_Elf1"/>
    <property type="match status" value="1"/>
</dbReference>
<evidence type="ECO:0000256" key="5">
    <source>
        <dbReference type="ARBA" id="ARBA00022771"/>
    </source>
</evidence>
<evidence type="ECO:0000256" key="3">
    <source>
        <dbReference type="ARBA" id="ARBA00009730"/>
    </source>
</evidence>
<name>A0A177WNB0_BATDL</name>
<evidence type="ECO:0000256" key="10">
    <source>
        <dbReference type="RuleBase" id="RU364033"/>
    </source>
</evidence>
<keyword evidence="7 10" id="KW-0805">Transcription regulation</keyword>
<keyword evidence="9 10" id="KW-0539">Nucleus</keyword>
<evidence type="ECO:0000256" key="9">
    <source>
        <dbReference type="ARBA" id="ARBA00023242"/>
    </source>
</evidence>
<comment type="similarity">
    <text evidence="3 10">Belongs to the ELOF1 family.</text>
</comment>
<dbReference type="Gene3D" id="2.20.25.190">
    <property type="match status" value="1"/>
</dbReference>
<reference evidence="12 13" key="1">
    <citation type="submission" date="2006-10" db="EMBL/GenBank/DDBJ databases">
        <title>The Genome Sequence of Batrachochytrium dendrobatidis JEL423.</title>
        <authorList>
            <consortium name="The Broad Institute Genome Sequencing Platform"/>
            <person name="Birren B."/>
            <person name="Lander E."/>
            <person name="Galagan J."/>
            <person name="Cuomo C."/>
            <person name="Devon K."/>
            <person name="Jaffe D."/>
            <person name="Butler J."/>
            <person name="Alvarez P."/>
            <person name="Gnerre S."/>
            <person name="Grabherr M."/>
            <person name="Kleber M."/>
            <person name="Mauceli E."/>
            <person name="Brockman W."/>
            <person name="Young S."/>
            <person name="LaButti K."/>
            <person name="Sykes S."/>
            <person name="DeCaprio D."/>
            <person name="Crawford M."/>
            <person name="Koehrsen M."/>
            <person name="Engels R."/>
            <person name="Montgomery P."/>
            <person name="Pearson M."/>
            <person name="Howarth C."/>
            <person name="Larson L."/>
            <person name="White J."/>
            <person name="O'Leary S."/>
            <person name="Kodira C."/>
            <person name="Zeng Q."/>
            <person name="Yandava C."/>
            <person name="Alvarado L."/>
            <person name="Longcore J."/>
            <person name="James T."/>
        </authorList>
    </citation>
    <scope>NUCLEOTIDE SEQUENCE [LARGE SCALE GENOMIC DNA]</scope>
    <source>
        <strain evidence="12 13">JEL423</strain>
    </source>
</reference>
<dbReference type="FunFam" id="2.20.25.190:FF:000001">
    <property type="entry name" value="Transcription elongation factor 1 homolog"/>
    <property type="match status" value="1"/>
</dbReference>
<feature type="region of interest" description="Disordered" evidence="11">
    <location>
        <begin position="80"/>
        <end position="111"/>
    </location>
</feature>
<evidence type="ECO:0000256" key="11">
    <source>
        <dbReference type="SAM" id="MobiDB-lite"/>
    </source>
</evidence>
<reference evidence="12 13" key="2">
    <citation type="submission" date="2016-05" db="EMBL/GenBank/DDBJ databases">
        <title>Lineage-specific infection strategies underlie the spectrum of fungal disease in amphibians.</title>
        <authorList>
            <person name="Cuomo C.A."/>
            <person name="Farrer R.A."/>
            <person name="James T."/>
            <person name="Longcore J."/>
            <person name="Birren B."/>
        </authorList>
    </citation>
    <scope>NUCLEOTIDE SEQUENCE [LARGE SCALE GENOMIC DNA]</scope>
    <source>
        <strain evidence="12 13">JEL423</strain>
    </source>
</reference>
<keyword evidence="5 10" id="KW-0863">Zinc-finger</keyword>
<evidence type="ECO:0000313" key="12">
    <source>
        <dbReference type="EMBL" id="OAJ40841.1"/>
    </source>
</evidence>
<dbReference type="GO" id="GO:0000993">
    <property type="term" value="F:RNA polymerase II complex binding"/>
    <property type="evidence" value="ECO:0007669"/>
    <property type="project" value="TreeGrafter"/>
</dbReference>
<dbReference type="VEuPathDB" id="FungiDB:BDEG_24534"/>
<dbReference type="EMBL" id="DS022305">
    <property type="protein sequence ID" value="OAJ40841.1"/>
    <property type="molecule type" value="Genomic_DNA"/>
</dbReference>
<keyword evidence="6 10" id="KW-0862">Zinc</keyword>
<sequence length="111" mass="12432">MGKRKSSKKPQAKIKMVLDKEFSCLFCNHEKTVTCKMDMENKIGQLTCSACGVSFQSMVTKLSEPVDVFSDWIDACELANQEKHSSAPSARSANRYDDSVGEDDEDDDDIR</sequence>
<dbReference type="GO" id="GO:0008023">
    <property type="term" value="C:transcription elongation factor complex"/>
    <property type="evidence" value="ECO:0007669"/>
    <property type="project" value="TreeGrafter"/>
</dbReference>
<dbReference type="PANTHER" id="PTHR20934:SF0">
    <property type="entry name" value="TRANSCRIPTION ELONGATION FACTOR 1 HOMOLOG"/>
    <property type="match status" value="1"/>
</dbReference>
<evidence type="ECO:0000256" key="8">
    <source>
        <dbReference type="ARBA" id="ARBA00023163"/>
    </source>
</evidence>
<keyword evidence="8 10" id="KW-0804">Transcription</keyword>
<dbReference type="AlphaFoldDB" id="A0A177WNB0"/>
<dbReference type="Proteomes" id="UP000077115">
    <property type="component" value="Unassembled WGS sequence"/>
</dbReference>
<evidence type="ECO:0000256" key="4">
    <source>
        <dbReference type="ARBA" id="ARBA00022723"/>
    </source>
</evidence>
<evidence type="ECO:0000313" key="13">
    <source>
        <dbReference type="Proteomes" id="UP000077115"/>
    </source>
</evidence>